<gene>
    <name evidence="1" type="ORF">A2911_00260</name>
</gene>
<evidence type="ECO:0000313" key="2">
    <source>
        <dbReference type="Proteomes" id="UP000176814"/>
    </source>
</evidence>
<dbReference type="AlphaFoldDB" id="A0A1F6X8K3"/>
<protein>
    <submittedName>
        <fullName evidence="1">Uncharacterized protein</fullName>
    </submittedName>
</protein>
<organism evidence="1 2">
    <name type="scientific">Candidatus Nomurabacteria bacterium RIFCSPLOWO2_01_FULL_40_15</name>
    <dbReference type="NCBI Taxonomy" id="1801772"/>
    <lineage>
        <taxon>Bacteria</taxon>
        <taxon>Candidatus Nomuraibacteriota</taxon>
    </lineage>
</organism>
<accession>A0A1F6X8K3</accession>
<comment type="caution">
    <text evidence="1">The sequence shown here is derived from an EMBL/GenBank/DDBJ whole genome shotgun (WGS) entry which is preliminary data.</text>
</comment>
<evidence type="ECO:0000313" key="1">
    <source>
        <dbReference type="EMBL" id="OGI90411.1"/>
    </source>
</evidence>
<reference evidence="1 2" key="1">
    <citation type="journal article" date="2016" name="Nat. Commun.">
        <title>Thousands of microbial genomes shed light on interconnected biogeochemical processes in an aquifer system.</title>
        <authorList>
            <person name="Anantharaman K."/>
            <person name="Brown C.T."/>
            <person name="Hug L.A."/>
            <person name="Sharon I."/>
            <person name="Castelle C.J."/>
            <person name="Probst A.J."/>
            <person name="Thomas B.C."/>
            <person name="Singh A."/>
            <person name="Wilkins M.J."/>
            <person name="Karaoz U."/>
            <person name="Brodie E.L."/>
            <person name="Williams K.H."/>
            <person name="Hubbard S.S."/>
            <person name="Banfield J.F."/>
        </authorList>
    </citation>
    <scope>NUCLEOTIDE SEQUENCE [LARGE SCALE GENOMIC DNA]</scope>
</reference>
<sequence length="162" mass="17470">MKKLIVLIILAAAALFFFLFLRGDSKKTINDITLNQNESFRPDPSNATFSDIDGEATILPERAYGDVNGDEKIDAIVLLAESGGGSGVFIYAAAYVSGLVNYKGTNAVFIGDRIAPQSVSVSSNGVVTVKYLDRKEDEPFAAEPTVPASKQFVFKNGELVER</sequence>
<dbReference type="EMBL" id="MFUW01000013">
    <property type="protein sequence ID" value="OGI90411.1"/>
    <property type="molecule type" value="Genomic_DNA"/>
</dbReference>
<proteinExistence type="predicted"/>
<dbReference type="Proteomes" id="UP000176814">
    <property type="component" value="Unassembled WGS sequence"/>
</dbReference>
<name>A0A1F6X8K3_9BACT</name>